<evidence type="ECO:0000313" key="6">
    <source>
        <dbReference type="EMBL" id="MBE1202971.1"/>
    </source>
</evidence>
<dbReference type="InterPro" id="IPR006143">
    <property type="entry name" value="RND_pump_MFP"/>
</dbReference>
<feature type="transmembrane region" description="Helical" evidence="3">
    <location>
        <begin position="59"/>
        <end position="79"/>
    </location>
</feature>
<accession>A0ABR9GH26</accession>
<dbReference type="Gene3D" id="2.40.420.20">
    <property type="match status" value="1"/>
</dbReference>
<dbReference type="EMBL" id="JACZEP010000001">
    <property type="protein sequence ID" value="MBE1202971.1"/>
    <property type="molecule type" value="Genomic_DNA"/>
</dbReference>
<feature type="domain" description="CusB-like beta-barrel" evidence="5">
    <location>
        <begin position="258"/>
        <end position="327"/>
    </location>
</feature>
<evidence type="ECO:0000259" key="5">
    <source>
        <dbReference type="Pfam" id="PF25954"/>
    </source>
</evidence>
<dbReference type="InterPro" id="IPR058792">
    <property type="entry name" value="Beta-barrel_RND_2"/>
</dbReference>
<gene>
    <name evidence="6" type="ORF">IHE39_01560</name>
</gene>
<dbReference type="NCBIfam" id="TIGR01730">
    <property type="entry name" value="RND_mfp"/>
    <property type="match status" value="1"/>
</dbReference>
<feature type="domain" description="Multidrug resistance protein MdtA-like barrel-sandwich hybrid" evidence="4">
    <location>
        <begin position="124"/>
        <end position="243"/>
    </location>
</feature>
<evidence type="ECO:0000259" key="4">
    <source>
        <dbReference type="Pfam" id="PF25917"/>
    </source>
</evidence>
<evidence type="ECO:0000256" key="2">
    <source>
        <dbReference type="SAM" id="MobiDB-lite"/>
    </source>
</evidence>
<protein>
    <submittedName>
        <fullName evidence="6">Efflux RND transporter periplasmic adaptor subunit</fullName>
    </submittedName>
</protein>
<sequence>MARHCGVSLGSHYRGLTIPSRRYSKPAALGFSKKPVQCASRPSGCRFLTDWGSPLKKRLFIALVLLVLVCGGIVGFNIFRDNAIQQFFANMPVASVTVATAKVDPAPWTPGIETIGTVNASQGVDLTVEQAGIIKDINFVANQRVKQGDVLIQLDDTVQQADLAASKTQAALDQQSLDRAIELQRRGVGSEVALDAARATASTSASQVQKLQAVLDQKQLRAPFNGTIGIPKVDDGQYLAPGTIVATLQDLDTMRADFSVPEQQLGLLKMTQPVAFGVTADDMAFKGNVVGIDPKVDPQSRLVSVRAEITNPEGKLSPGQFVRVRVELPREDGVLAVPQTALTTSLYGDYVYVVRPAEAKPEAAGAAAAAPAEASATPAQPKAEPALVVNQVFVKVGRRSEGRVEIIEGVKAGDELVIAGQNRLTNGTPVKVDNTVSPTTSADAKAAAK</sequence>
<dbReference type="Gene3D" id="2.40.30.170">
    <property type="match status" value="1"/>
</dbReference>
<comment type="similarity">
    <text evidence="1">Belongs to the membrane fusion protein (MFP) (TC 8.A.1) family.</text>
</comment>
<evidence type="ECO:0000313" key="7">
    <source>
        <dbReference type="Proteomes" id="UP000598227"/>
    </source>
</evidence>
<dbReference type="Gene3D" id="2.40.50.100">
    <property type="match status" value="1"/>
</dbReference>
<reference evidence="6 7" key="1">
    <citation type="submission" date="2020-09" db="EMBL/GenBank/DDBJ databases">
        <title>Draft Genome Sequence of Aminobacter carboxidus type strain DSM 1086, a soil Gram-negative carboxydobacterium.</title>
        <authorList>
            <person name="Turrini P."/>
            <person name="Tescari M."/>
            <person name="Artuso I."/>
            <person name="Lugli G.A."/>
            <person name="Frangipani E."/>
            <person name="Ventura M."/>
            <person name="Visca P."/>
        </authorList>
    </citation>
    <scope>NUCLEOTIDE SEQUENCE [LARGE SCALE GENOMIC DNA]</scope>
    <source>
        <strain evidence="6 7">DSM 1086</strain>
    </source>
</reference>
<keyword evidence="3" id="KW-0812">Transmembrane</keyword>
<proteinExistence type="inferred from homology"/>
<dbReference type="Gene3D" id="1.10.287.470">
    <property type="entry name" value="Helix hairpin bin"/>
    <property type="match status" value="1"/>
</dbReference>
<evidence type="ECO:0000256" key="3">
    <source>
        <dbReference type="SAM" id="Phobius"/>
    </source>
</evidence>
<keyword evidence="3" id="KW-0472">Membrane</keyword>
<dbReference type="PANTHER" id="PTHR30469">
    <property type="entry name" value="MULTIDRUG RESISTANCE PROTEIN MDTA"/>
    <property type="match status" value="1"/>
</dbReference>
<keyword evidence="7" id="KW-1185">Reference proteome</keyword>
<keyword evidence="3" id="KW-1133">Transmembrane helix</keyword>
<organism evidence="6 7">
    <name type="scientific">Aminobacter carboxidus</name>
    <dbReference type="NCBI Taxonomy" id="376165"/>
    <lineage>
        <taxon>Bacteria</taxon>
        <taxon>Pseudomonadati</taxon>
        <taxon>Pseudomonadota</taxon>
        <taxon>Alphaproteobacteria</taxon>
        <taxon>Hyphomicrobiales</taxon>
        <taxon>Phyllobacteriaceae</taxon>
        <taxon>Aminobacter</taxon>
    </lineage>
</organism>
<comment type="caution">
    <text evidence="6">The sequence shown here is derived from an EMBL/GenBank/DDBJ whole genome shotgun (WGS) entry which is preliminary data.</text>
</comment>
<evidence type="ECO:0000256" key="1">
    <source>
        <dbReference type="ARBA" id="ARBA00009477"/>
    </source>
</evidence>
<name>A0ABR9GH26_9HYPH</name>
<dbReference type="Proteomes" id="UP000598227">
    <property type="component" value="Unassembled WGS sequence"/>
</dbReference>
<dbReference type="InterPro" id="IPR058625">
    <property type="entry name" value="MdtA-like_BSH"/>
</dbReference>
<dbReference type="Pfam" id="PF25917">
    <property type="entry name" value="BSH_RND"/>
    <property type="match status" value="1"/>
</dbReference>
<dbReference type="SUPFAM" id="SSF111369">
    <property type="entry name" value="HlyD-like secretion proteins"/>
    <property type="match status" value="1"/>
</dbReference>
<feature type="region of interest" description="Disordered" evidence="2">
    <location>
        <begin position="425"/>
        <end position="449"/>
    </location>
</feature>
<dbReference type="PANTHER" id="PTHR30469:SF11">
    <property type="entry name" value="BLL4320 PROTEIN"/>
    <property type="match status" value="1"/>
</dbReference>
<dbReference type="Pfam" id="PF25954">
    <property type="entry name" value="Beta-barrel_RND_2"/>
    <property type="match status" value="1"/>
</dbReference>
<feature type="compositionally biased region" description="Polar residues" evidence="2">
    <location>
        <begin position="425"/>
        <end position="442"/>
    </location>
</feature>